<comment type="caution">
    <text evidence="5">The sequence shown here is derived from an EMBL/GenBank/DDBJ whole genome shotgun (WGS) entry which is preliminary data.</text>
</comment>
<dbReference type="Pfam" id="PF01812">
    <property type="entry name" value="5-FTHF_cyc-lig"/>
    <property type="match status" value="1"/>
</dbReference>
<keyword evidence="4" id="KW-0479">Metal-binding</keyword>
<dbReference type="InterPro" id="IPR024185">
    <property type="entry name" value="FTHF_cligase-like_sf"/>
</dbReference>
<reference evidence="5 6" key="1">
    <citation type="submission" date="2019-03" db="EMBL/GenBank/DDBJ databases">
        <title>Paracraurococcus aquatilis NE82 genome sequence.</title>
        <authorList>
            <person name="Zhao Y."/>
            <person name="Du Z."/>
        </authorList>
    </citation>
    <scope>NUCLEOTIDE SEQUENCE [LARGE SCALE GENOMIC DNA]</scope>
    <source>
        <strain evidence="5 6">NE82</strain>
    </source>
</reference>
<evidence type="ECO:0000256" key="2">
    <source>
        <dbReference type="ARBA" id="ARBA00022741"/>
    </source>
</evidence>
<dbReference type="PANTHER" id="PTHR23407">
    <property type="entry name" value="ATPASE INHIBITOR/5-FORMYLTETRAHYDROFOLATE CYCLO-LIGASE"/>
    <property type="match status" value="1"/>
</dbReference>
<dbReference type="GO" id="GO:0005524">
    <property type="term" value="F:ATP binding"/>
    <property type="evidence" value="ECO:0007669"/>
    <property type="project" value="UniProtKB-KW"/>
</dbReference>
<evidence type="ECO:0000256" key="1">
    <source>
        <dbReference type="ARBA" id="ARBA00010638"/>
    </source>
</evidence>
<dbReference type="PANTHER" id="PTHR23407:SF1">
    <property type="entry name" value="5-FORMYLTETRAHYDROFOLATE CYCLO-LIGASE"/>
    <property type="match status" value="1"/>
</dbReference>
<keyword evidence="4" id="KW-0460">Magnesium</keyword>
<dbReference type="RefSeq" id="WP_132295534.1">
    <property type="nucleotide sequence ID" value="NZ_SKBM01000032.1"/>
</dbReference>
<comment type="similarity">
    <text evidence="1 4">Belongs to the 5-formyltetrahydrofolate cyclo-ligase family.</text>
</comment>
<evidence type="ECO:0000256" key="3">
    <source>
        <dbReference type="ARBA" id="ARBA00022840"/>
    </source>
</evidence>
<dbReference type="GO" id="GO:0009396">
    <property type="term" value="P:folic acid-containing compound biosynthetic process"/>
    <property type="evidence" value="ECO:0007669"/>
    <property type="project" value="TreeGrafter"/>
</dbReference>
<dbReference type="OrthoDB" id="9801938at2"/>
<evidence type="ECO:0000256" key="4">
    <source>
        <dbReference type="RuleBase" id="RU361279"/>
    </source>
</evidence>
<name>A0A4R4D6C7_9PROT</name>
<dbReference type="Gene3D" id="3.40.50.10420">
    <property type="entry name" value="NagB/RpiA/CoA transferase-like"/>
    <property type="match status" value="1"/>
</dbReference>
<keyword evidence="2 4" id="KW-0547">Nucleotide-binding</keyword>
<dbReference type="Proteomes" id="UP000295023">
    <property type="component" value="Unassembled WGS sequence"/>
</dbReference>
<dbReference type="InterPro" id="IPR002698">
    <property type="entry name" value="FTHF_cligase"/>
</dbReference>
<evidence type="ECO:0000313" key="5">
    <source>
        <dbReference type="EMBL" id="TCZ54596.1"/>
    </source>
</evidence>
<proteinExistence type="inferred from homology"/>
<protein>
    <recommendedName>
        <fullName evidence="4">5-formyltetrahydrofolate cyclo-ligase</fullName>
        <ecNumber evidence="4">6.3.3.2</ecNumber>
    </recommendedName>
</protein>
<dbReference type="EMBL" id="SKBM01000032">
    <property type="protein sequence ID" value="TCZ54596.1"/>
    <property type="molecule type" value="Genomic_DNA"/>
</dbReference>
<comment type="catalytic activity">
    <reaction evidence="4">
        <text>(6S)-5-formyl-5,6,7,8-tetrahydrofolate + ATP = (6R)-5,10-methenyltetrahydrofolate + ADP + phosphate</text>
        <dbReference type="Rhea" id="RHEA:10488"/>
        <dbReference type="ChEBI" id="CHEBI:30616"/>
        <dbReference type="ChEBI" id="CHEBI:43474"/>
        <dbReference type="ChEBI" id="CHEBI:57455"/>
        <dbReference type="ChEBI" id="CHEBI:57457"/>
        <dbReference type="ChEBI" id="CHEBI:456216"/>
        <dbReference type="EC" id="6.3.3.2"/>
    </reaction>
</comment>
<dbReference type="EC" id="6.3.3.2" evidence="4"/>
<keyword evidence="3 4" id="KW-0067">ATP-binding</keyword>
<dbReference type="GO" id="GO:0030272">
    <property type="term" value="F:5-formyltetrahydrofolate cyclo-ligase activity"/>
    <property type="evidence" value="ECO:0007669"/>
    <property type="project" value="UniProtKB-EC"/>
</dbReference>
<dbReference type="NCBIfam" id="TIGR02727">
    <property type="entry name" value="MTHFS_bact"/>
    <property type="match status" value="1"/>
</dbReference>
<dbReference type="AlphaFoldDB" id="A0A4R4D6C7"/>
<comment type="cofactor">
    <cofactor evidence="4">
        <name>Mg(2+)</name>
        <dbReference type="ChEBI" id="CHEBI:18420"/>
    </cofactor>
</comment>
<dbReference type="InterPro" id="IPR037171">
    <property type="entry name" value="NagB/RpiA_transferase-like"/>
</dbReference>
<dbReference type="SUPFAM" id="SSF100950">
    <property type="entry name" value="NagB/RpiA/CoA transferase-like"/>
    <property type="match status" value="1"/>
</dbReference>
<evidence type="ECO:0000313" key="6">
    <source>
        <dbReference type="Proteomes" id="UP000295023"/>
    </source>
</evidence>
<organism evidence="5 6">
    <name type="scientific">Roseicella aquatilis</name>
    <dbReference type="NCBI Taxonomy" id="2527868"/>
    <lineage>
        <taxon>Bacteria</taxon>
        <taxon>Pseudomonadati</taxon>
        <taxon>Pseudomonadota</taxon>
        <taxon>Alphaproteobacteria</taxon>
        <taxon>Acetobacterales</taxon>
        <taxon>Roseomonadaceae</taxon>
        <taxon>Roseicella</taxon>
    </lineage>
</organism>
<accession>A0A4R4D6C7</accession>
<sequence length="224" mass="23700">MADAPQRTASPVCFLHELEPDAAGGFAAVDPEQRRDVARWRRAERERLIAARLALDPATRAALTARLAGHLDALLGSLHGVVVSAWLPFRGEPDLRPWMAAAAARGAVTALPVVEARGRPLRFCTWRPGEALAPGPWGIPMPAGGEAVVPDLMLAPVVGFDGEGFRLGYGGGFFDRTLAALAPRPRAVGVGLAAARLATIFPQPHDVPMDMIVTEAGCAVRRSP</sequence>
<keyword evidence="5" id="KW-0436">Ligase</keyword>
<dbReference type="GO" id="GO:0035999">
    <property type="term" value="P:tetrahydrofolate interconversion"/>
    <property type="evidence" value="ECO:0007669"/>
    <property type="project" value="TreeGrafter"/>
</dbReference>
<keyword evidence="6" id="KW-1185">Reference proteome</keyword>
<dbReference type="GO" id="GO:0046872">
    <property type="term" value="F:metal ion binding"/>
    <property type="evidence" value="ECO:0007669"/>
    <property type="project" value="UniProtKB-KW"/>
</dbReference>
<gene>
    <name evidence="5" type="ORF">EXY23_23270</name>
</gene>